<organism evidence="1 2">
    <name type="scientific">Sphingomonas natans</name>
    <dbReference type="NCBI Taxonomy" id="3063330"/>
    <lineage>
        <taxon>Bacteria</taxon>
        <taxon>Pseudomonadati</taxon>
        <taxon>Pseudomonadota</taxon>
        <taxon>Alphaproteobacteria</taxon>
        <taxon>Sphingomonadales</taxon>
        <taxon>Sphingomonadaceae</taxon>
        <taxon>Sphingomonas</taxon>
    </lineage>
</organism>
<dbReference type="RefSeq" id="WP_303540416.1">
    <property type="nucleotide sequence ID" value="NZ_JAUOTP010000002.1"/>
</dbReference>
<comment type="caution">
    <text evidence="1">The sequence shown here is derived from an EMBL/GenBank/DDBJ whole genome shotgun (WGS) entry which is preliminary data.</text>
</comment>
<sequence length="72" mass="7717">MSRALNLDAPQEHVLETCIKHKAAITQIETLVSGGTRVVLKTADAAAIIARAYKKQIIGGPITRTPSRTIHA</sequence>
<proteinExistence type="predicted"/>
<dbReference type="Proteomes" id="UP001169764">
    <property type="component" value="Unassembled WGS sequence"/>
</dbReference>
<keyword evidence="2" id="KW-1185">Reference proteome</keyword>
<gene>
    <name evidence="1" type="ORF">Q4F19_05035</name>
</gene>
<reference evidence="1" key="1">
    <citation type="submission" date="2023-07" db="EMBL/GenBank/DDBJ databases">
        <authorList>
            <person name="Kim M."/>
        </authorList>
    </citation>
    <scope>NUCLEOTIDE SEQUENCE</scope>
    <source>
        <strain evidence="1">BIUV-7</strain>
    </source>
</reference>
<evidence type="ECO:0000313" key="1">
    <source>
        <dbReference type="EMBL" id="MDO6413740.1"/>
    </source>
</evidence>
<accession>A0ABT8Y5Z4</accession>
<name>A0ABT8Y5Z4_9SPHN</name>
<evidence type="ECO:0000313" key="2">
    <source>
        <dbReference type="Proteomes" id="UP001169764"/>
    </source>
</evidence>
<dbReference type="EMBL" id="JAUOTP010000002">
    <property type="protein sequence ID" value="MDO6413740.1"/>
    <property type="molecule type" value="Genomic_DNA"/>
</dbReference>
<protein>
    <submittedName>
        <fullName evidence="1">Uncharacterized protein</fullName>
    </submittedName>
</protein>